<evidence type="ECO:0008006" key="4">
    <source>
        <dbReference type="Google" id="ProtNLM"/>
    </source>
</evidence>
<keyword evidence="1" id="KW-1133">Transmembrane helix</keyword>
<dbReference type="RefSeq" id="WP_091969511.1">
    <property type="nucleotide sequence ID" value="NZ_FOPM01000004.1"/>
</dbReference>
<keyword evidence="1" id="KW-0472">Membrane</keyword>
<dbReference type="Proteomes" id="UP000199229">
    <property type="component" value="Unassembled WGS sequence"/>
</dbReference>
<protein>
    <recommendedName>
        <fullName evidence="4">DUF2809 domain-containing protein</fullName>
    </recommendedName>
</protein>
<keyword evidence="1" id="KW-0812">Transmembrane</keyword>
<gene>
    <name evidence="2" type="ORF">SAMN05192565_10494</name>
</gene>
<dbReference type="AlphaFoldDB" id="A0A1I2S8G3"/>
<proteinExistence type="predicted"/>
<reference evidence="3" key="1">
    <citation type="submission" date="2016-10" db="EMBL/GenBank/DDBJ databases">
        <authorList>
            <person name="Varghese N."/>
            <person name="Submissions S."/>
        </authorList>
    </citation>
    <scope>NUCLEOTIDE SEQUENCE [LARGE SCALE GENOMIC DNA]</scope>
    <source>
        <strain evidence="3">Gh-105</strain>
    </source>
</reference>
<feature type="transmembrane region" description="Helical" evidence="1">
    <location>
        <begin position="43"/>
        <end position="62"/>
    </location>
</feature>
<feature type="transmembrane region" description="Helical" evidence="1">
    <location>
        <begin position="102"/>
        <end position="125"/>
    </location>
</feature>
<evidence type="ECO:0000313" key="2">
    <source>
        <dbReference type="EMBL" id="SFG49050.1"/>
    </source>
</evidence>
<evidence type="ECO:0000313" key="3">
    <source>
        <dbReference type="Proteomes" id="UP000199229"/>
    </source>
</evidence>
<dbReference type="InterPro" id="IPR021257">
    <property type="entry name" value="DUF2809"/>
</dbReference>
<feature type="transmembrane region" description="Helical" evidence="1">
    <location>
        <begin position="69"/>
        <end position="90"/>
    </location>
</feature>
<keyword evidence="3" id="KW-1185">Reference proteome</keyword>
<dbReference type="Pfam" id="PF10990">
    <property type="entry name" value="DUF2809"/>
    <property type="match status" value="1"/>
</dbReference>
<organism evidence="2 3">
    <name type="scientific">Methylobacterium gossipiicola</name>
    <dbReference type="NCBI Taxonomy" id="582675"/>
    <lineage>
        <taxon>Bacteria</taxon>
        <taxon>Pseudomonadati</taxon>
        <taxon>Pseudomonadota</taxon>
        <taxon>Alphaproteobacteria</taxon>
        <taxon>Hyphomicrobiales</taxon>
        <taxon>Methylobacteriaceae</taxon>
        <taxon>Methylobacterium</taxon>
    </lineage>
</organism>
<dbReference type="STRING" id="582675.SAMN05192565_10494"/>
<name>A0A1I2S8G3_9HYPH</name>
<evidence type="ECO:0000256" key="1">
    <source>
        <dbReference type="SAM" id="Phobius"/>
    </source>
</evidence>
<accession>A0A1I2S8G3</accession>
<dbReference type="EMBL" id="FOPM01000004">
    <property type="protein sequence ID" value="SFG49050.1"/>
    <property type="molecule type" value="Genomic_DNA"/>
</dbReference>
<sequence length="134" mass="14277">MNRPGTTPLCQRWGLLAATLVVVMSGTALRLVPTGLPPGVVKYGGSVLWGAMVYGLVAALLLSPRRRIVALAILVAVSVELVRLVHAPWLDAFRLTVAGQLLLGRIFSLWNLVAYATGIAAAALVDVRARRRLA</sequence>
<feature type="transmembrane region" description="Helical" evidence="1">
    <location>
        <begin position="12"/>
        <end position="31"/>
    </location>
</feature>
<dbReference type="OrthoDB" id="5360192at2"/>